<keyword evidence="9" id="KW-1185">Reference proteome</keyword>
<reference evidence="8 9" key="1">
    <citation type="submission" date="2020-10" db="EMBL/GenBank/DDBJ databases">
        <title>Novel species in genus Corynebacterium.</title>
        <authorList>
            <person name="Zhang G."/>
        </authorList>
    </citation>
    <scope>NUCLEOTIDE SEQUENCE [LARGE SCALE GENOMIC DNA]</scope>
    <source>
        <strain evidence="8 9">DSM 45110</strain>
    </source>
</reference>
<feature type="transmembrane region" description="Helical" evidence="7">
    <location>
        <begin position="110"/>
        <end position="131"/>
    </location>
</feature>
<dbReference type="Proteomes" id="UP000635902">
    <property type="component" value="Unassembled WGS sequence"/>
</dbReference>
<feature type="transmembrane region" description="Helical" evidence="7">
    <location>
        <begin position="83"/>
        <end position="104"/>
    </location>
</feature>
<dbReference type="PANTHER" id="PTHR33452:SF1">
    <property type="entry name" value="INNER MEMBRANE PROTEIN YPHA-RELATED"/>
    <property type="match status" value="1"/>
</dbReference>
<sequence length="139" mass="14445">MNHQVLRDGVLLLLRLALGVIAIAHGWNRVFQQGMDGGTGTIELFRAAGAPAPGVLAWLTAGVEMLGGAMVVAGLLTTAAAGALALVTAVSFYFFHMSNGFFAVNNGMELPLLIIVCCLTIVVFGAGRASLDRALSRFA</sequence>
<protein>
    <submittedName>
        <fullName evidence="8">DoxX family protein</fullName>
    </submittedName>
</protein>
<accession>A0ABR9ZIB0</accession>
<evidence type="ECO:0000256" key="6">
    <source>
        <dbReference type="ARBA" id="ARBA00023136"/>
    </source>
</evidence>
<keyword evidence="5 7" id="KW-1133">Transmembrane helix</keyword>
<dbReference type="PANTHER" id="PTHR33452">
    <property type="entry name" value="OXIDOREDUCTASE CATD-RELATED"/>
    <property type="match status" value="1"/>
</dbReference>
<evidence type="ECO:0000256" key="7">
    <source>
        <dbReference type="SAM" id="Phobius"/>
    </source>
</evidence>
<evidence type="ECO:0000313" key="9">
    <source>
        <dbReference type="Proteomes" id="UP000635902"/>
    </source>
</evidence>
<evidence type="ECO:0000256" key="4">
    <source>
        <dbReference type="ARBA" id="ARBA00022692"/>
    </source>
</evidence>
<evidence type="ECO:0000256" key="5">
    <source>
        <dbReference type="ARBA" id="ARBA00022989"/>
    </source>
</evidence>
<dbReference type="InterPro" id="IPR051907">
    <property type="entry name" value="DoxX-like_oxidoreductase"/>
</dbReference>
<proteinExistence type="inferred from homology"/>
<organism evidence="8 9">
    <name type="scientific">Corynebacterium suicordis DSM 45110</name>
    <dbReference type="NCBI Taxonomy" id="1121369"/>
    <lineage>
        <taxon>Bacteria</taxon>
        <taxon>Bacillati</taxon>
        <taxon>Actinomycetota</taxon>
        <taxon>Actinomycetes</taxon>
        <taxon>Mycobacteriales</taxon>
        <taxon>Corynebacteriaceae</taxon>
        <taxon>Corynebacterium</taxon>
    </lineage>
</organism>
<evidence type="ECO:0000313" key="8">
    <source>
        <dbReference type="EMBL" id="MBF4553102.1"/>
    </source>
</evidence>
<evidence type="ECO:0000256" key="3">
    <source>
        <dbReference type="ARBA" id="ARBA00022475"/>
    </source>
</evidence>
<comment type="similarity">
    <text evidence="2">Belongs to the DoxX family.</text>
</comment>
<evidence type="ECO:0000256" key="2">
    <source>
        <dbReference type="ARBA" id="ARBA00006679"/>
    </source>
</evidence>
<feature type="transmembrane region" description="Helical" evidence="7">
    <location>
        <begin position="55"/>
        <end position="76"/>
    </location>
</feature>
<dbReference type="InterPro" id="IPR032808">
    <property type="entry name" value="DoxX"/>
</dbReference>
<name>A0ABR9ZIB0_9CORY</name>
<keyword evidence="3" id="KW-1003">Cell membrane</keyword>
<dbReference type="RefSeq" id="WP_194555946.1">
    <property type="nucleotide sequence ID" value="NZ_JADKMY010000001.1"/>
</dbReference>
<dbReference type="EMBL" id="JADKMY010000001">
    <property type="protein sequence ID" value="MBF4553102.1"/>
    <property type="molecule type" value="Genomic_DNA"/>
</dbReference>
<dbReference type="Pfam" id="PF07681">
    <property type="entry name" value="DoxX"/>
    <property type="match status" value="1"/>
</dbReference>
<keyword evidence="6 7" id="KW-0472">Membrane</keyword>
<comment type="caution">
    <text evidence="8">The sequence shown here is derived from an EMBL/GenBank/DDBJ whole genome shotgun (WGS) entry which is preliminary data.</text>
</comment>
<evidence type="ECO:0000256" key="1">
    <source>
        <dbReference type="ARBA" id="ARBA00004651"/>
    </source>
</evidence>
<keyword evidence="4 7" id="KW-0812">Transmembrane</keyword>
<gene>
    <name evidence="8" type="ORF">IRY30_03260</name>
</gene>
<comment type="subcellular location">
    <subcellularLocation>
        <location evidence="1">Cell membrane</location>
        <topology evidence="1">Multi-pass membrane protein</topology>
    </subcellularLocation>
</comment>